<dbReference type="GO" id="GO:0008800">
    <property type="term" value="F:beta-lactamase activity"/>
    <property type="evidence" value="ECO:0007669"/>
    <property type="project" value="InterPro"/>
</dbReference>
<dbReference type="Pfam" id="PF13354">
    <property type="entry name" value="Beta-lactamase2"/>
    <property type="match status" value="1"/>
</dbReference>
<dbReference type="InterPro" id="IPR012338">
    <property type="entry name" value="Beta-lactam/transpept-like"/>
</dbReference>
<dbReference type="InterPro" id="IPR000871">
    <property type="entry name" value="Beta-lactam_class-A"/>
</dbReference>
<evidence type="ECO:0000313" key="5">
    <source>
        <dbReference type="Proteomes" id="UP000535890"/>
    </source>
</evidence>
<protein>
    <recommendedName>
        <fullName evidence="3">Beta-lactamase class A catalytic domain-containing protein</fullName>
    </recommendedName>
</protein>
<gene>
    <name evidence="4" type="ORF">BJ983_004326</name>
</gene>
<sequence length="332" mass="34208">MTRARRAGSGHRAGPSRRRGLLRPARTPGFSRSRVALLGTTVLAVLAIGGPLLFGLLDPAVETEQVAPAPTAVAAPARVPTPGPPVPAAAPGPSPVQAAVEAADATVTRRGADVGIAVLDRSTGALALNDEADDAMNSASLSKLLTAIDLLDRGAAGRVEVTAADRRLVRAALGPSDDPAMNALWTRFGGQSGITRVVERLGLEDTAVPADPSQWGEVQLSARDMTTVFRHVLETMAPGDRDLLLGAMSRAPATASDGFDQAFGLLDPDGRGVAAKQGWLCCLKSSVDLHSTGVLDPEGRYVVAVLSNQPFGYAAARAVVDDAVGALRDVLV</sequence>
<feature type="region of interest" description="Disordered" evidence="1">
    <location>
        <begin position="1"/>
        <end position="27"/>
    </location>
</feature>
<keyword evidence="5" id="KW-1185">Reference proteome</keyword>
<accession>A0A7Y9DZ44</accession>
<organism evidence="4 5">
    <name type="scientific">Actinomycetospora corticicola</name>
    <dbReference type="NCBI Taxonomy" id="663602"/>
    <lineage>
        <taxon>Bacteria</taxon>
        <taxon>Bacillati</taxon>
        <taxon>Actinomycetota</taxon>
        <taxon>Actinomycetes</taxon>
        <taxon>Pseudonocardiales</taxon>
        <taxon>Pseudonocardiaceae</taxon>
        <taxon>Actinomycetospora</taxon>
    </lineage>
</organism>
<dbReference type="GO" id="GO:0030655">
    <property type="term" value="P:beta-lactam antibiotic catabolic process"/>
    <property type="evidence" value="ECO:0007669"/>
    <property type="project" value="InterPro"/>
</dbReference>
<dbReference type="GO" id="GO:0046677">
    <property type="term" value="P:response to antibiotic"/>
    <property type="evidence" value="ECO:0007669"/>
    <property type="project" value="InterPro"/>
</dbReference>
<feature type="domain" description="Beta-lactamase class A catalytic" evidence="3">
    <location>
        <begin position="167"/>
        <end position="306"/>
    </location>
</feature>
<feature type="compositionally biased region" description="Basic residues" evidence="1">
    <location>
        <begin position="1"/>
        <end position="21"/>
    </location>
</feature>
<proteinExistence type="predicted"/>
<keyword evidence="2" id="KW-0472">Membrane</keyword>
<dbReference type="Gene3D" id="3.40.710.10">
    <property type="entry name" value="DD-peptidase/beta-lactamase superfamily"/>
    <property type="match status" value="1"/>
</dbReference>
<dbReference type="Proteomes" id="UP000535890">
    <property type="component" value="Unassembled WGS sequence"/>
</dbReference>
<reference evidence="4 5" key="1">
    <citation type="submission" date="2020-07" db="EMBL/GenBank/DDBJ databases">
        <title>Sequencing the genomes of 1000 actinobacteria strains.</title>
        <authorList>
            <person name="Klenk H.-P."/>
        </authorList>
    </citation>
    <scope>NUCLEOTIDE SEQUENCE [LARGE SCALE GENOMIC DNA]</scope>
    <source>
        <strain evidence="4 5">DSM 45772</strain>
    </source>
</reference>
<evidence type="ECO:0000256" key="2">
    <source>
        <dbReference type="SAM" id="Phobius"/>
    </source>
</evidence>
<dbReference type="RefSeq" id="WP_179795702.1">
    <property type="nucleotide sequence ID" value="NZ_BAABHP010000020.1"/>
</dbReference>
<feature type="transmembrane region" description="Helical" evidence="2">
    <location>
        <begin position="35"/>
        <end position="57"/>
    </location>
</feature>
<evidence type="ECO:0000259" key="3">
    <source>
        <dbReference type="Pfam" id="PF13354"/>
    </source>
</evidence>
<dbReference type="InterPro" id="IPR045155">
    <property type="entry name" value="Beta-lactam_cat"/>
</dbReference>
<name>A0A7Y9DZ44_9PSEU</name>
<keyword evidence="2" id="KW-0812">Transmembrane</keyword>
<dbReference type="PANTHER" id="PTHR35333">
    <property type="entry name" value="BETA-LACTAMASE"/>
    <property type="match status" value="1"/>
</dbReference>
<evidence type="ECO:0000313" key="4">
    <source>
        <dbReference type="EMBL" id="NYD38224.1"/>
    </source>
</evidence>
<keyword evidence="2" id="KW-1133">Transmembrane helix</keyword>
<dbReference type="SUPFAM" id="SSF56601">
    <property type="entry name" value="beta-lactamase/transpeptidase-like"/>
    <property type="match status" value="1"/>
</dbReference>
<dbReference type="PANTHER" id="PTHR35333:SF3">
    <property type="entry name" value="BETA-LACTAMASE-TYPE TRANSPEPTIDASE FOLD CONTAINING PROTEIN"/>
    <property type="match status" value="1"/>
</dbReference>
<dbReference type="AlphaFoldDB" id="A0A7Y9DZ44"/>
<dbReference type="EMBL" id="JACCBN010000001">
    <property type="protein sequence ID" value="NYD38224.1"/>
    <property type="molecule type" value="Genomic_DNA"/>
</dbReference>
<comment type="caution">
    <text evidence="4">The sequence shown here is derived from an EMBL/GenBank/DDBJ whole genome shotgun (WGS) entry which is preliminary data.</text>
</comment>
<evidence type="ECO:0000256" key="1">
    <source>
        <dbReference type="SAM" id="MobiDB-lite"/>
    </source>
</evidence>